<dbReference type="SUPFAM" id="SSF52266">
    <property type="entry name" value="SGNH hydrolase"/>
    <property type="match status" value="1"/>
</dbReference>
<dbReference type="GO" id="GO:0016788">
    <property type="term" value="F:hydrolase activity, acting on ester bonds"/>
    <property type="evidence" value="ECO:0007669"/>
    <property type="project" value="UniProtKB-ARBA"/>
</dbReference>
<dbReference type="Proteomes" id="UP000014974">
    <property type="component" value="Unassembled WGS sequence"/>
</dbReference>
<name>S7WN79_9BACT</name>
<evidence type="ECO:0000259" key="2">
    <source>
        <dbReference type="Pfam" id="PF13472"/>
    </source>
</evidence>
<comment type="caution">
    <text evidence="3">The sequence shown here is derived from an EMBL/GenBank/DDBJ whole genome shotgun (WGS) entry which is preliminary data.</text>
</comment>
<gene>
    <name evidence="3" type="ORF">ADICYQ_2889</name>
</gene>
<protein>
    <submittedName>
        <fullName evidence="3">Aquaporin Z</fullName>
    </submittedName>
</protein>
<dbReference type="InterPro" id="IPR036514">
    <property type="entry name" value="SGNH_hydro_sf"/>
</dbReference>
<evidence type="ECO:0000313" key="4">
    <source>
        <dbReference type="Proteomes" id="UP000014974"/>
    </source>
</evidence>
<accession>S7WN79</accession>
<reference evidence="3 4" key="1">
    <citation type="journal article" date="2013" name="Genome Announc.">
        <title>Draft Genome Sequence of Cyclobacterium qasimii Strain M12-11BT, Isolated from Arctic Marine Sediment.</title>
        <authorList>
            <person name="Shivaji S."/>
            <person name="Ara S."/>
            <person name="Singh A."/>
            <person name="Kumar Pinnaka A."/>
        </authorList>
    </citation>
    <scope>NUCLEOTIDE SEQUENCE [LARGE SCALE GENOMIC DNA]</scope>
    <source>
        <strain evidence="3 4">M12-11B</strain>
    </source>
</reference>
<organism evidence="3 4">
    <name type="scientific">Cyclobacterium qasimii M12-11B</name>
    <dbReference type="NCBI Taxonomy" id="641524"/>
    <lineage>
        <taxon>Bacteria</taxon>
        <taxon>Pseudomonadati</taxon>
        <taxon>Bacteroidota</taxon>
        <taxon>Cytophagia</taxon>
        <taxon>Cytophagales</taxon>
        <taxon>Cyclobacteriaceae</taxon>
        <taxon>Cyclobacterium</taxon>
    </lineage>
</organism>
<keyword evidence="1" id="KW-0732">Signal</keyword>
<dbReference type="Pfam" id="PF13472">
    <property type="entry name" value="Lipase_GDSL_2"/>
    <property type="match status" value="1"/>
</dbReference>
<feature type="signal peptide" evidence="1">
    <location>
        <begin position="1"/>
        <end position="20"/>
    </location>
</feature>
<dbReference type="OrthoDB" id="9774205at2"/>
<evidence type="ECO:0000313" key="3">
    <source>
        <dbReference type="EMBL" id="EPR68169.1"/>
    </source>
</evidence>
<evidence type="ECO:0000256" key="1">
    <source>
        <dbReference type="SAM" id="SignalP"/>
    </source>
</evidence>
<dbReference type="CDD" id="cd01834">
    <property type="entry name" value="SGNH_hydrolase_like_2"/>
    <property type="match status" value="1"/>
</dbReference>
<dbReference type="Gene3D" id="3.40.50.1110">
    <property type="entry name" value="SGNH hydrolase"/>
    <property type="match status" value="1"/>
</dbReference>
<proteinExistence type="predicted"/>
<dbReference type="EMBL" id="ATNM01000109">
    <property type="protein sequence ID" value="EPR68169.1"/>
    <property type="molecule type" value="Genomic_DNA"/>
</dbReference>
<sequence length="395" mass="44302">MNRHYIFLLFSVFFHSAVFSQQTFSPQDGDRIVLLGNALIENEQEYGFLEYRLTNYWPEKHLTFRNLGWSGDTVFGEARSYYTSPPGPYELLISQIKASNPDWMIIAYGNVEAQDGASGLAHFKAGLNQLLDSVEALAAKPVLLSTIPQAIAGSEALLAKRNEGLILYNEAIAEIAKSRSLAFIDVFNAFNIPDQLKHYQNNGVHLNEEGYLLLAETIMDQMKLTTEIPSFRIDASTATIESNVTTENLTIIDKSKGFSFNSTIQASSTPVSKTQLNGQTITVEGLKKGTYTLSIGGELQAVGSRNDWEEGITLHPSASSQQSGQLLKLIREKDKTYFHQYRPQNRTYIIGFRSYEQGRHKEGLAALDALILWLDDQINQTKKQQSTQYLLERLP</sequence>
<dbReference type="InterPro" id="IPR045136">
    <property type="entry name" value="Iah1-like"/>
</dbReference>
<dbReference type="RefSeq" id="WP_020890147.1">
    <property type="nucleotide sequence ID" value="NZ_ATNM01000109.1"/>
</dbReference>
<dbReference type="AlphaFoldDB" id="S7WN79"/>
<dbReference type="PANTHER" id="PTHR14209:SF19">
    <property type="entry name" value="ISOAMYL ACETATE-HYDROLYZING ESTERASE 1 HOMOLOG"/>
    <property type="match status" value="1"/>
</dbReference>
<feature type="chain" id="PRO_5004558990" evidence="1">
    <location>
        <begin position="21"/>
        <end position="395"/>
    </location>
</feature>
<dbReference type="InterPro" id="IPR013830">
    <property type="entry name" value="SGNH_hydro"/>
</dbReference>
<dbReference type="STRING" id="641524.ADICYQ_2889"/>
<dbReference type="PATRIC" id="fig|641524.5.peg.2861"/>
<feature type="domain" description="SGNH hydrolase-type esterase" evidence="2">
    <location>
        <begin position="50"/>
        <end position="211"/>
    </location>
</feature>
<dbReference type="PANTHER" id="PTHR14209">
    <property type="entry name" value="ISOAMYL ACETATE-HYDROLYZING ESTERASE 1"/>
    <property type="match status" value="1"/>
</dbReference>
<dbReference type="eggNOG" id="COG2755">
    <property type="taxonomic scope" value="Bacteria"/>
</dbReference>